<organism evidence="2 3">
    <name type="scientific">Volvox africanus</name>
    <dbReference type="NCBI Taxonomy" id="51714"/>
    <lineage>
        <taxon>Eukaryota</taxon>
        <taxon>Viridiplantae</taxon>
        <taxon>Chlorophyta</taxon>
        <taxon>core chlorophytes</taxon>
        <taxon>Chlorophyceae</taxon>
        <taxon>CS clade</taxon>
        <taxon>Chlamydomonadales</taxon>
        <taxon>Volvocaceae</taxon>
        <taxon>Volvox</taxon>
    </lineage>
</organism>
<feature type="non-terminal residue" evidence="2">
    <location>
        <position position="1"/>
    </location>
</feature>
<evidence type="ECO:0000256" key="1">
    <source>
        <dbReference type="SAM" id="MobiDB-lite"/>
    </source>
</evidence>
<reference evidence="2" key="1">
    <citation type="journal article" date="2021" name="Proc. Natl. Acad. Sci. U.S.A.">
        <title>Three genomes in the algal genus Volvox reveal the fate of a haploid sex-determining region after a transition to homothallism.</title>
        <authorList>
            <person name="Yamamoto K."/>
            <person name="Hamaji T."/>
            <person name="Kawai-Toyooka H."/>
            <person name="Matsuzaki R."/>
            <person name="Takahashi F."/>
            <person name="Nishimura Y."/>
            <person name="Kawachi M."/>
            <person name="Noguchi H."/>
            <person name="Minakuchi Y."/>
            <person name="Umen J.G."/>
            <person name="Toyoda A."/>
            <person name="Nozaki H."/>
        </authorList>
    </citation>
    <scope>NUCLEOTIDE SEQUENCE</scope>
    <source>
        <strain evidence="2">NIES-3780</strain>
    </source>
</reference>
<proteinExistence type="predicted"/>
<accession>A0A8J4F1V5</accession>
<evidence type="ECO:0000313" key="2">
    <source>
        <dbReference type="EMBL" id="GIL54238.1"/>
    </source>
</evidence>
<protein>
    <submittedName>
        <fullName evidence="2">Uncharacterized protein</fullName>
    </submittedName>
</protein>
<feature type="non-terminal residue" evidence="2">
    <location>
        <position position="108"/>
    </location>
</feature>
<name>A0A8J4F1V5_9CHLO</name>
<comment type="caution">
    <text evidence="2">The sequence shown here is derived from an EMBL/GenBank/DDBJ whole genome shotgun (WGS) entry which is preliminary data.</text>
</comment>
<gene>
    <name evidence="2" type="ORF">Vafri_9811</name>
</gene>
<keyword evidence="3" id="KW-1185">Reference proteome</keyword>
<feature type="compositionally biased region" description="Low complexity" evidence="1">
    <location>
        <begin position="98"/>
        <end position="108"/>
    </location>
</feature>
<dbReference type="EMBL" id="BNCO01000017">
    <property type="protein sequence ID" value="GIL54238.1"/>
    <property type="molecule type" value="Genomic_DNA"/>
</dbReference>
<feature type="region of interest" description="Disordered" evidence="1">
    <location>
        <begin position="85"/>
        <end position="108"/>
    </location>
</feature>
<dbReference type="AlphaFoldDB" id="A0A8J4F1V5"/>
<sequence>DTSVAAAAGDGFGRSNGCGMIHRDASSRMGSGSGLRLLPFLLLPSAPPAGDFCLVSVPPDPPACLLTASPADVAAEDSIWVTERVPPLPLTAPPPSPAAADTSDGPIA</sequence>
<evidence type="ECO:0000313" key="3">
    <source>
        <dbReference type="Proteomes" id="UP000747399"/>
    </source>
</evidence>
<dbReference type="Proteomes" id="UP000747399">
    <property type="component" value="Unassembled WGS sequence"/>
</dbReference>
<feature type="compositionally biased region" description="Pro residues" evidence="1">
    <location>
        <begin position="86"/>
        <end position="97"/>
    </location>
</feature>